<dbReference type="CDD" id="cd06143">
    <property type="entry name" value="PAN2_exo"/>
    <property type="match status" value="1"/>
</dbReference>
<dbReference type="InterPro" id="IPR050785">
    <property type="entry name" value="PAN2-PAN3_catalytic_subunit"/>
</dbReference>
<proteinExistence type="inferred from homology"/>
<comment type="similarity">
    <text evidence="9">Belongs to the peptidase C19 family. PAN2 subfamily.</text>
</comment>
<sequence length="1195" mass="135069">MYFDDTGLAVVAPTENQGIVGIEDDYVQTQCILADGGDRFGVSALTFDKHEELLWMGNQGGHVTSYLAPTMSKYTSFQIHATEDVRQILTIDEGILVLTASALRYQIRRGIPVYTHLSMNMNEMQCMLQMSSSRFIIGGHQDKLIDFNLTACKESMVIDVGEGCVMLRPHSRFVCAGNPLGRIDLRDPNSLDVEHTIETHTGSLSDFDVQGNLLVTCGFSNRHNSLAVDRYLMVYDLRMLRAVSPMQTVIDPFFLKFIPSASSRLAVVSAIGQVQLLDTITLAEPRISLLQMENPGALCLTFDISASGQTMSCGDNTGHMHVFSCAGATEPVVNSYSRPCEMPDTPAVYPHFGIDDYGTPLSVIPMPIVPPEVPLASDWPPQFVSKVYRRPVGIDPEILRTMKMQGPIGYAPNPKTIRRNQVLYDFGQNGYTPPFAAANRSPIHHDDNVFIAIPKRYRKVDVRYNKMGTEDFQFDQFNKSGFSGLEATLPNSYCNAMIQVLYFTEPLRAALLSHLCTKEFCLSCELGFLFHMLYTSSQNQPCQPGNFLRAFRTVPEASALSLILSDLHPEAKQKIELSGLIQSWNRFILHQMHVELSENKKKNEERKINRKPFVYKEVDFPSISYERNKEKRLSGEEIDIKIEDEKREDVSEISQLFGSKRLQMNCCLKCANEVRKESVLLACNLVYPTLEPDRDEWSFCDILKRSFCPQQTTPAWCEKCSKFSPTSQSRILQSLPNVLAINTGLHVPQHKQFWQTQMDKVVARVQHSDLANRRSATPTAALGSSKPCRYGDHCSRPGCRFRHSFDSAPFAPPANNPYCSNNWLPHGIELELREGELDVRKEEDGEKEEESSMKENVESKRRYALSAVVCYINDQTSSDKRNLVSLIKVPKAYFLERDKEPNDYQWYLFNDFSISPLMATEAVWFSLDWKVPCVLYYSAVSMLDARSEITNPLSRDVFNEDECIARSGGTKGITFTPLHDDEILKQGDLVAMDAEFVTLNQEEAELRSDGKMSTVKPSQMSVARITCIRGSGQLEGTPFIDDYISTQEQVVDYLTKFSGIKPGDLDANFSSKHLTTLKSTYTKLRYLQDSGVIFVGHGLKNDFRVINLVVSPDQVVDTVQLFHLPHHRMVSLRFLAWHFLGIKIQSETHDSVEDARAALQLYKKYKQLEKQSKIGDALAELYETGKRLNWKVPED</sequence>
<dbReference type="AlphaFoldDB" id="A0A9N9SB93"/>
<dbReference type="InterPro" id="IPR036322">
    <property type="entry name" value="WD40_repeat_dom_sf"/>
</dbReference>
<comment type="cofactor">
    <cofactor evidence="9">
        <name>a divalent metal cation</name>
        <dbReference type="ChEBI" id="CHEBI:60240"/>
    </cofactor>
    <text evidence="9">Binds 2 metal cations per subunit in the catalytic exonuclease domain.</text>
</comment>
<evidence type="ECO:0000256" key="9">
    <source>
        <dbReference type="HAMAP-Rule" id="MF_03182"/>
    </source>
</evidence>
<dbReference type="GO" id="GO:0000289">
    <property type="term" value="P:nuclear-transcribed mRNA poly(A) tail shortening"/>
    <property type="evidence" value="ECO:0007669"/>
    <property type="project" value="UniProtKB-UniRule"/>
</dbReference>
<keyword evidence="3 9" id="KW-0507">mRNA processing</keyword>
<evidence type="ECO:0000256" key="6">
    <source>
        <dbReference type="ARBA" id="ARBA00022801"/>
    </source>
</evidence>
<evidence type="ECO:0000256" key="3">
    <source>
        <dbReference type="ARBA" id="ARBA00022664"/>
    </source>
</evidence>
<dbReference type="FunFam" id="2.130.10.10:FF:000421">
    <property type="entry name" value="PAN2-PAN3 deadenylation complex catalytic subunit PAN2"/>
    <property type="match status" value="1"/>
</dbReference>
<evidence type="ECO:0000256" key="5">
    <source>
        <dbReference type="ARBA" id="ARBA00022723"/>
    </source>
</evidence>
<keyword evidence="5 9" id="KW-0479">Metal-binding</keyword>
<accession>A0A9N9SB93</accession>
<dbReference type="SUPFAM" id="SSF50978">
    <property type="entry name" value="WD40 repeat-like"/>
    <property type="match status" value="1"/>
</dbReference>
<evidence type="ECO:0000256" key="1">
    <source>
        <dbReference type="ARBA" id="ARBA00001663"/>
    </source>
</evidence>
<feature type="binding site" evidence="9">
    <location>
        <position position="1102"/>
    </location>
    <ligand>
        <name>a divalent metal cation</name>
        <dbReference type="ChEBI" id="CHEBI:60240"/>
        <note>catalytic</note>
    </ligand>
</feature>
<protein>
    <recommendedName>
        <fullName evidence="9">PAN2-PAN3 deadenylation complex catalytic subunit PAN2</fullName>
        <ecNumber evidence="9">3.1.13.4</ecNumber>
    </recommendedName>
    <alternativeName>
        <fullName evidence="9">PAB1P-dependent poly(A)-specific ribonuclease</fullName>
    </alternativeName>
    <alternativeName>
        <fullName evidence="9">Poly(A)-nuclease deadenylation complex subunit 2</fullName>
        <shortName evidence="9">PAN deadenylation complex subunit 2</shortName>
    </alternativeName>
</protein>
<dbReference type="InterPro" id="IPR015943">
    <property type="entry name" value="WD40/YVTN_repeat-like_dom_sf"/>
</dbReference>
<feature type="binding site" evidence="9">
    <location>
        <position position="1154"/>
    </location>
    <ligand>
        <name>a divalent metal cation</name>
        <dbReference type="ChEBI" id="CHEBI:60240"/>
        <note>catalytic</note>
    </ligand>
</feature>
<comment type="subcellular location">
    <subcellularLocation>
        <location evidence="9">Cytoplasm</location>
        <location evidence="9">P-body</location>
    </subcellularLocation>
    <subcellularLocation>
        <location evidence="9">Nucleus</location>
    </subcellularLocation>
    <text evidence="9">Shuttles between nucleus and cytoplasm.</text>
</comment>
<dbReference type="PANTHER" id="PTHR15728:SF0">
    <property type="entry name" value="PAN2-PAN3 DEADENYLATION COMPLEX CATALYTIC SUBUNIT PAN2"/>
    <property type="match status" value="1"/>
</dbReference>
<dbReference type="InterPro" id="IPR013520">
    <property type="entry name" value="Ribonucl_H"/>
</dbReference>
<keyword evidence="2 9" id="KW-0963">Cytoplasm</keyword>
<gene>
    <name evidence="9" type="primary">PAN2</name>
    <name evidence="11" type="ORF">PHAECO_LOCUS974</name>
</gene>
<evidence type="ECO:0000256" key="8">
    <source>
        <dbReference type="ARBA" id="ARBA00023242"/>
    </source>
</evidence>
<comment type="activity regulation">
    <text evidence="9">Positively regulated by the regulatory subunit PAN3.</text>
</comment>
<dbReference type="GO" id="GO:0004535">
    <property type="term" value="F:poly(A)-specific ribonuclease activity"/>
    <property type="evidence" value="ECO:0007669"/>
    <property type="project" value="UniProtKB-UniRule"/>
</dbReference>
<reference evidence="11" key="1">
    <citation type="submission" date="2022-01" db="EMBL/GenBank/DDBJ databases">
        <authorList>
            <person name="King R."/>
        </authorList>
    </citation>
    <scope>NUCLEOTIDE SEQUENCE</scope>
</reference>
<comment type="domain">
    <text evidence="9">The linker, or PAN3 interaction domain (PID), between the WD40 repeats and the pseudo-UCH domain mediates interaction with PAN3.</text>
</comment>
<comment type="caution">
    <text evidence="9">Lacks conserved residue(s) required for the propagation of feature annotation.</text>
</comment>
<keyword evidence="4 9" id="KW-0540">Nuclease</keyword>
<dbReference type="InterPro" id="IPR048841">
    <property type="entry name" value="PAN2_N"/>
</dbReference>
<dbReference type="EMBL" id="OU896707">
    <property type="protein sequence ID" value="CAG9813373.1"/>
    <property type="molecule type" value="Genomic_DNA"/>
</dbReference>
<comment type="subunit">
    <text evidence="9">Forms a heterotrimer with an asymmetric homodimer of the regulatory subunit PAN3 to form the poly(A)-nuclease (PAN) deadenylation complex.</text>
</comment>
<dbReference type="Gene3D" id="3.90.70.10">
    <property type="entry name" value="Cysteine proteinases"/>
    <property type="match status" value="1"/>
</dbReference>
<dbReference type="PROSITE" id="PS50235">
    <property type="entry name" value="USP_3"/>
    <property type="match status" value="1"/>
</dbReference>
<evidence type="ECO:0000259" key="10">
    <source>
        <dbReference type="PROSITE" id="PS50235"/>
    </source>
</evidence>
<dbReference type="OrthoDB" id="16516at2759"/>
<keyword evidence="7 9" id="KW-0269">Exonuclease</keyword>
<evidence type="ECO:0000256" key="4">
    <source>
        <dbReference type="ARBA" id="ARBA00022722"/>
    </source>
</evidence>
<dbReference type="InterPro" id="IPR036397">
    <property type="entry name" value="RNaseH_sf"/>
</dbReference>
<dbReference type="GO" id="GO:0000932">
    <property type="term" value="C:P-body"/>
    <property type="evidence" value="ECO:0007669"/>
    <property type="project" value="UniProtKB-SubCell"/>
</dbReference>
<dbReference type="Gene3D" id="2.130.10.10">
    <property type="entry name" value="YVTN repeat-like/Quinoprotein amine dehydrogenase"/>
    <property type="match status" value="1"/>
</dbReference>
<comment type="catalytic activity">
    <reaction evidence="1 9">
        <text>Exonucleolytic cleavage of poly(A) to 5'-AMP.</text>
        <dbReference type="EC" id="3.1.13.4"/>
    </reaction>
</comment>
<dbReference type="InterPro" id="IPR028881">
    <property type="entry name" value="PAN2_UCH_dom"/>
</dbReference>
<organism evidence="11 12">
    <name type="scientific">Phaedon cochleariae</name>
    <name type="common">Mustard beetle</name>
    <dbReference type="NCBI Taxonomy" id="80249"/>
    <lineage>
        <taxon>Eukaryota</taxon>
        <taxon>Metazoa</taxon>
        <taxon>Ecdysozoa</taxon>
        <taxon>Arthropoda</taxon>
        <taxon>Hexapoda</taxon>
        <taxon>Insecta</taxon>
        <taxon>Pterygota</taxon>
        <taxon>Neoptera</taxon>
        <taxon>Endopterygota</taxon>
        <taxon>Coleoptera</taxon>
        <taxon>Polyphaga</taxon>
        <taxon>Cucujiformia</taxon>
        <taxon>Chrysomeloidea</taxon>
        <taxon>Chrysomelidae</taxon>
        <taxon>Chrysomelinae</taxon>
        <taxon>Chrysomelini</taxon>
        <taxon>Phaedon</taxon>
    </lineage>
</organism>
<feature type="binding site" evidence="9">
    <location>
        <position position="995"/>
    </location>
    <ligand>
        <name>a divalent metal cation</name>
        <dbReference type="ChEBI" id="CHEBI:60240"/>
        <note>catalytic</note>
    </ligand>
</feature>
<dbReference type="GO" id="GO:0010606">
    <property type="term" value="P:positive regulation of cytoplasmic mRNA processing body assembly"/>
    <property type="evidence" value="ECO:0007669"/>
    <property type="project" value="UniProtKB-UniRule"/>
</dbReference>
<dbReference type="Pfam" id="PF13423">
    <property type="entry name" value="UCH_1"/>
    <property type="match status" value="1"/>
</dbReference>
<keyword evidence="12" id="KW-1185">Reference proteome</keyword>
<dbReference type="EC" id="3.1.13.4" evidence="9"/>
<dbReference type="InterPro" id="IPR030843">
    <property type="entry name" value="PAN2"/>
</dbReference>
<evidence type="ECO:0000256" key="7">
    <source>
        <dbReference type="ARBA" id="ARBA00022839"/>
    </source>
</evidence>
<keyword evidence="6 9" id="KW-0378">Hydrolase</keyword>
<evidence type="ECO:0000313" key="11">
    <source>
        <dbReference type="EMBL" id="CAG9813373.1"/>
    </source>
</evidence>
<name>A0A9N9SB93_PHACE</name>
<dbReference type="InterPro" id="IPR012337">
    <property type="entry name" value="RNaseH-like_sf"/>
</dbReference>
<dbReference type="GO" id="GO:0005634">
    <property type="term" value="C:nucleus"/>
    <property type="evidence" value="ECO:0007669"/>
    <property type="project" value="UniProtKB-SubCell"/>
</dbReference>
<dbReference type="Gene3D" id="3.30.420.10">
    <property type="entry name" value="Ribonuclease H-like superfamily/Ribonuclease H"/>
    <property type="match status" value="1"/>
</dbReference>
<dbReference type="Pfam" id="PF00929">
    <property type="entry name" value="RNase_T"/>
    <property type="match status" value="1"/>
</dbReference>
<evidence type="ECO:0000313" key="12">
    <source>
        <dbReference type="Proteomes" id="UP001153737"/>
    </source>
</evidence>
<dbReference type="PANTHER" id="PTHR15728">
    <property type="entry name" value="DEADENYLATION COMPLEX CATALYTIC SUBUNIT PAN2"/>
    <property type="match status" value="1"/>
</dbReference>
<feature type="domain" description="USP" evidence="10">
    <location>
        <begin position="483"/>
        <end position="940"/>
    </location>
</feature>
<dbReference type="GO" id="GO:0031251">
    <property type="term" value="C:PAN complex"/>
    <property type="evidence" value="ECO:0007669"/>
    <property type="project" value="UniProtKB-UniRule"/>
</dbReference>
<dbReference type="GO" id="GO:0046872">
    <property type="term" value="F:metal ion binding"/>
    <property type="evidence" value="ECO:0007669"/>
    <property type="project" value="UniProtKB-KW"/>
</dbReference>
<dbReference type="SUPFAM" id="SSF53098">
    <property type="entry name" value="Ribonuclease H-like"/>
    <property type="match status" value="1"/>
</dbReference>
<evidence type="ECO:0000256" key="2">
    <source>
        <dbReference type="ARBA" id="ARBA00022490"/>
    </source>
</evidence>
<dbReference type="HAMAP" id="MF_03182">
    <property type="entry name" value="PAN2"/>
    <property type="match status" value="1"/>
</dbReference>
<dbReference type="SUPFAM" id="SSF54001">
    <property type="entry name" value="Cysteine proteinases"/>
    <property type="match status" value="1"/>
</dbReference>
<keyword evidence="8 9" id="KW-0539">Nucleus</keyword>
<dbReference type="Proteomes" id="UP001153737">
    <property type="component" value="Chromosome 1"/>
</dbReference>
<dbReference type="Pfam" id="PF20770">
    <property type="entry name" value="PAN2_N"/>
    <property type="match status" value="1"/>
</dbReference>
<dbReference type="FunFam" id="3.30.420.10:FF:000011">
    <property type="entry name" value="PAN2-PAN3 deadenylation complex catalytic subunit PAN2"/>
    <property type="match status" value="1"/>
</dbReference>
<dbReference type="InterPro" id="IPR028889">
    <property type="entry name" value="USP"/>
</dbReference>
<feature type="binding site" evidence="9">
    <location>
        <position position="993"/>
    </location>
    <ligand>
        <name>a divalent metal cation</name>
        <dbReference type="ChEBI" id="CHEBI:60240"/>
        <note>catalytic</note>
    </ligand>
</feature>
<dbReference type="InterPro" id="IPR038765">
    <property type="entry name" value="Papain-like_cys_pep_sf"/>
</dbReference>
<dbReference type="GO" id="GO:0003676">
    <property type="term" value="F:nucleic acid binding"/>
    <property type="evidence" value="ECO:0007669"/>
    <property type="project" value="InterPro"/>
</dbReference>
<dbReference type="GO" id="GO:0006397">
    <property type="term" value="P:mRNA processing"/>
    <property type="evidence" value="ECO:0007669"/>
    <property type="project" value="UniProtKB-KW"/>
</dbReference>
<comment type="function">
    <text evidence="9">Catalytic subunit of the poly(A)-nuclease (PAN) deadenylation complex, one of two cytoplasmic mRNA deadenylases involved in general and miRNA-mediated mRNA turnover. PAN specifically shortens poly(A) tails of RNA and the activity is stimulated by poly(A)-binding protein (PABP). PAN deadenylation is followed by rapid degradation of the shortened mRNA tails by the CCR4-NOT complex. Deadenylated mRNAs are then degraded by two alternative mechanisms, namely exosome-mediated 3'-5' exonucleolytic degradation, or deadenlyation-dependent mRNA decaping and subsequent 5'-3' exonucleolytic degradation by XRN1.</text>
</comment>
<dbReference type="SMART" id="SM00479">
    <property type="entry name" value="EXOIII"/>
    <property type="match status" value="1"/>
</dbReference>
<reference evidence="11" key="2">
    <citation type="submission" date="2022-10" db="EMBL/GenBank/DDBJ databases">
        <authorList>
            <consortium name="ENA_rothamsted_submissions"/>
            <consortium name="culmorum"/>
            <person name="King R."/>
        </authorList>
    </citation>
    <scope>NUCLEOTIDE SEQUENCE</scope>
</reference>
<comment type="domain">
    <text evidence="9">Contains a pseudo-UCH domain. This ubiquitin C-terminal hydrolase (UCH)-like or ubiquitin specific protease (USP)-like domain is predicted to be catalytically inactive because it lacks the active site catalytic triad characteristic of thiol proteases, with residues at the equivalent structural positions that are incompatible with catalysis, and it cannot bind ubiquitin. It functions as a structural scaffold for intra- and intermolecular interactions in the complex.</text>
</comment>